<keyword evidence="5 7" id="KW-1015">Disulfide bond</keyword>
<feature type="disulfide bond" description="Redox-active" evidence="8">
    <location>
        <begin position="54"/>
        <end position="57"/>
    </location>
</feature>
<evidence type="ECO:0000256" key="7">
    <source>
        <dbReference type="PIRNR" id="PIRNR001488"/>
    </source>
</evidence>
<dbReference type="CDD" id="cd03019">
    <property type="entry name" value="DsbA_DsbA"/>
    <property type="match status" value="1"/>
</dbReference>
<dbReference type="PANTHER" id="PTHR35891:SF2">
    <property type="entry name" value="THIOL:DISULFIDE INTERCHANGE PROTEIN DSBA"/>
    <property type="match status" value="1"/>
</dbReference>
<dbReference type="PROSITE" id="PS00194">
    <property type="entry name" value="THIOREDOXIN_1"/>
    <property type="match status" value="1"/>
</dbReference>
<accession>A0A9E4K2M0</accession>
<evidence type="ECO:0000256" key="2">
    <source>
        <dbReference type="ARBA" id="ARBA00005791"/>
    </source>
</evidence>
<dbReference type="AlphaFoldDB" id="A0A9E4K2M0"/>
<evidence type="ECO:0000259" key="10">
    <source>
        <dbReference type="PROSITE" id="PS51352"/>
    </source>
</evidence>
<keyword evidence="6" id="KW-0676">Redox-active center</keyword>
<dbReference type="Gene3D" id="3.40.30.10">
    <property type="entry name" value="Glutaredoxin"/>
    <property type="match status" value="1"/>
</dbReference>
<dbReference type="GO" id="GO:0042597">
    <property type="term" value="C:periplasmic space"/>
    <property type="evidence" value="ECO:0007669"/>
    <property type="project" value="UniProtKB-SubCell"/>
</dbReference>
<comment type="subcellular location">
    <subcellularLocation>
        <location evidence="1 7">Periplasm</location>
    </subcellularLocation>
</comment>
<evidence type="ECO:0000256" key="5">
    <source>
        <dbReference type="ARBA" id="ARBA00023157"/>
    </source>
</evidence>
<evidence type="ECO:0000256" key="1">
    <source>
        <dbReference type="ARBA" id="ARBA00004418"/>
    </source>
</evidence>
<dbReference type="PANTHER" id="PTHR35891">
    <property type="entry name" value="THIOL:DISULFIDE INTERCHANGE PROTEIN DSBA"/>
    <property type="match status" value="1"/>
</dbReference>
<dbReference type="Pfam" id="PF01323">
    <property type="entry name" value="DSBA"/>
    <property type="match status" value="1"/>
</dbReference>
<organism evidence="11 12">
    <name type="scientific">Candidatus Thiodiazotropha lotti</name>
    <dbReference type="NCBI Taxonomy" id="2792787"/>
    <lineage>
        <taxon>Bacteria</taxon>
        <taxon>Pseudomonadati</taxon>
        <taxon>Pseudomonadota</taxon>
        <taxon>Gammaproteobacteria</taxon>
        <taxon>Chromatiales</taxon>
        <taxon>Sedimenticolaceae</taxon>
        <taxon>Candidatus Thiodiazotropha</taxon>
    </lineage>
</organism>
<dbReference type="Proteomes" id="UP000886687">
    <property type="component" value="Unassembled WGS sequence"/>
</dbReference>
<dbReference type="PIRSF" id="PIRSF001488">
    <property type="entry name" value="Tdi_protein"/>
    <property type="match status" value="1"/>
</dbReference>
<reference evidence="11" key="1">
    <citation type="journal article" date="2021" name="Proc. Natl. Acad. Sci. U.S.A.">
        <title>Global biogeography of chemosynthetic symbionts reveals both localized and globally distributed symbiont groups. .</title>
        <authorList>
            <person name="Osvatic J.T."/>
            <person name="Wilkins L.G.E."/>
            <person name="Leibrecht L."/>
            <person name="Leray M."/>
            <person name="Zauner S."/>
            <person name="Polzin J."/>
            <person name="Camacho Y."/>
            <person name="Gros O."/>
            <person name="van Gils J.A."/>
            <person name="Eisen J.A."/>
            <person name="Petersen J.M."/>
            <person name="Yuen B."/>
        </authorList>
    </citation>
    <scope>NUCLEOTIDE SEQUENCE</scope>
    <source>
        <strain evidence="11">MAGL173</strain>
    </source>
</reference>
<dbReference type="EMBL" id="JAEPDI010000002">
    <property type="protein sequence ID" value="MCG7938290.1"/>
    <property type="molecule type" value="Genomic_DNA"/>
</dbReference>
<evidence type="ECO:0000313" key="12">
    <source>
        <dbReference type="Proteomes" id="UP000886687"/>
    </source>
</evidence>
<dbReference type="SUPFAM" id="SSF52833">
    <property type="entry name" value="Thioredoxin-like"/>
    <property type="match status" value="1"/>
</dbReference>
<comment type="caution">
    <text evidence="11">The sequence shown here is derived from an EMBL/GenBank/DDBJ whole genome shotgun (WGS) entry which is preliminary data.</text>
</comment>
<sequence length="209" mass="23564">MPLINRLTLLFLIVTSQTLYAAEWGEGYDPVDPPVATSVADGKVEVLEFFWYGCPHCYHMEPDLESWLKAKPENVEFVRVPAPLNSRWTAHAQFFYTAEILGLTEKLHTPLFQAIHDKKRKIYDKNALIDFAAEQGVDKQKFTEAWNSFGVYVKVQNAKKLGQRYQLDGVPAIAVNGKYLTSGSRAGSYSKMFEIVSQLVAGEDTKPAQ</sequence>
<dbReference type="InterPro" id="IPR017937">
    <property type="entry name" value="Thioredoxin_CS"/>
</dbReference>
<evidence type="ECO:0000256" key="3">
    <source>
        <dbReference type="ARBA" id="ARBA00022729"/>
    </source>
</evidence>
<dbReference type="PROSITE" id="PS51352">
    <property type="entry name" value="THIOREDOXIN_2"/>
    <property type="match status" value="1"/>
</dbReference>
<evidence type="ECO:0000313" key="11">
    <source>
        <dbReference type="EMBL" id="MCG7938290.1"/>
    </source>
</evidence>
<feature type="chain" id="PRO_5039624023" description="Thiol:disulfide interchange protein" evidence="9">
    <location>
        <begin position="22"/>
        <end position="209"/>
    </location>
</feature>
<dbReference type="InterPro" id="IPR001853">
    <property type="entry name" value="DSBA-like_thioredoxin_dom"/>
</dbReference>
<evidence type="ECO:0000256" key="4">
    <source>
        <dbReference type="ARBA" id="ARBA00022764"/>
    </source>
</evidence>
<dbReference type="InterPro" id="IPR050824">
    <property type="entry name" value="Thiol_disulfide_DsbA"/>
</dbReference>
<dbReference type="InterPro" id="IPR013766">
    <property type="entry name" value="Thioredoxin_domain"/>
</dbReference>
<gene>
    <name evidence="11" type="ORF">JAZ04_05440</name>
</gene>
<evidence type="ECO:0000256" key="9">
    <source>
        <dbReference type="SAM" id="SignalP"/>
    </source>
</evidence>
<evidence type="ECO:0000256" key="6">
    <source>
        <dbReference type="ARBA" id="ARBA00023284"/>
    </source>
</evidence>
<dbReference type="InterPro" id="IPR036249">
    <property type="entry name" value="Thioredoxin-like_sf"/>
</dbReference>
<keyword evidence="3 9" id="KW-0732">Signal</keyword>
<dbReference type="GO" id="GO:0015036">
    <property type="term" value="F:disulfide oxidoreductase activity"/>
    <property type="evidence" value="ECO:0007669"/>
    <property type="project" value="UniProtKB-ARBA"/>
</dbReference>
<name>A0A9E4K2M0_9GAMM</name>
<proteinExistence type="inferred from homology"/>
<feature type="signal peptide" evidence="9">
    <location>
        <begin position="1"/>
        <end position="21"/>
    </location>
</feature>
<comment type="similarity">
    <text evidence="2">Belongs to the thioredoxin family. DsbA subfamily.</text>
</comment>
<evidence type="ECO:0000256" key="8">
    <source>
        <dbReference type="PIRSR" id="PIRSR001488-1"/>
    </source>
</evidence>
<keyword evidence="4 7" id="KW-0574">Periplasm</keyword>
<dbReference type="InterPro" id="IPR023205">
    <property type="entry name" value="DsbA/DsbL"/>
</dbReference>
<feature type="domain" description="Thioredoxin" evidence="10">
    <location>
        <begin position="11"/>
        <end position="151"/>
    </location>
</feature>
<protein>
    <recommendedName>
        <fullName evidence="7">Thiol:disulfide interchange protein</fullName>
    </recommendedName>
</protein>